<dbReference type="EMBL" id="SISK01000007">
    <property type="protein sequence ID" value="TBN39454.1"/>
    <property type="molecule type" value="Genomic_DNA"/>
</dbReference>
<dbReference type="InterPro" id="IPR036291">
    <property type="entry name" value="NAD(P)-bd_dom_sf"/>
</dbReference>
<dbReference type="SMART" id="SM00881">
    <property type="entry name" value="CoA_binding"/>
    <property type="match status" value="1"/>
</dbReference>
<dbReference type="Gene3D" id="3.40.50.720">
    <property type="entry name" value="NAD(P)-binding Rossmann-like Domain"/>
    <property type="match status" value="1"/>
</dbReference>
<proteinExistence type="predicted"/>
<evidence type="ECO:0000259" key="1">
    <source>
        <dbReference type="SMART" id="SM00881"/>
    </source>
</evidence>
<dbReference type="PANTHER" id="PTHR33303">
    <property type="entry name" value="CYTOPLASMIC PROTEIN-RELATED"/>
    <property type="match status" value="1"/>
</dbReference>
<comment type="caution">
    <text evidence="2">The sequence shown here is derived from an EMBL/GenBank/DDBJ whole genome shotgun (WGS) entry which is preliminary data.</text>
</comment>
<dbReference type="RefSeq" id="WP_130991288.1">
    <property type="nucleotide sequence ID" value="NZ_SISK01000007.1"/>
</dbReference>
<dbReference type="SUPFAM" id="SSF51735">
    <property type="entry name" value="NAD(P)-binding Rossmann-fold domains"/>
    <property type="match status" value="1"/>
</dbReference>
<feature type="domain" description="CoA-binding" evidence="1">
    <location>
        <begin position="15"/>
        <end position="113"/>
    </location>
</feature>
<protein>
    <submittedName>
        <fullName evidence="2">CoA-binding protein</fullName>
    </submittedName>
</protein>
<dbReference type="OrthoDB" id="9804695at2"/>
<dbReference type="PANTHER" id="PTHR33303:SF2">
    <property type="entry name" value="COA-BINDING DOMAIN-CONTAINING PROTEIN"/>
    <property type="match status" value="1"/>
</dbReference>
<accession>A0A4Q9G5C5</accession>
<evidence type="ECO:0000313" key="3">
    <source>
        <dbReference type="Proteomes" id="UP000293520"/>
    </source>
</evidence>
<name>A0A4Q9G5C5_9RHOB</name>
<organism evidence="2 3">
    <name type="scientific">Paracoccus subflavus</name>
    <dbReference type="NCBI Taxonomy" id="2528244"/>
    <lineage>
        <taxon>Bacteria</taxon>
        <taxon>Pseudomonadati</taxon>
        <taxon>Pseudomonadota</taxon>
        <taxon>Alphaproteobacteria</taxon>
        <taxon>Rhodobacterales</taxon>
        <taxon>Paracoccaceae</taxon>
        <taxon>Paracoccus</taxon>
    </lineage>
</organism>
<keyword evidence="3" id="KW-1185">Reference proteome</keyword>
<reference evidence="2 3" key="1">
    <citation type="submission" date="2019-02" db="EMBL/GenBank/DDBJ databases">
        <title>Paracoccus subflavus sp. nov., isolated from marine sediment of the Pacific Ocean.</title>
        <authorList>
            <person name="Zhang G."/>
        </authorList>
    </citation>
    <scope>NUCLEOTIDE SEQUENCE [LARGE SCALE GENOMIC DNA]</scope>
    <source>
        <strain evidence="2 3">GY0581</strain>
    </source>
</reference>
<dbReference type="Proteomes" id="UP000293520">
    <property type="component" value="Unassembled WGS sequence"/>
</dbReference>
<dbReference type="AlphaFoldDB" id="A0A4Q9G5C5"/>
<sequence length="143" mass="15774">MEIDFKDDEDIARVAQTTRVIAVVGMSPNESRASWGVARYLQANGFRVIPVNPGHAGSRILGEPVYASLTDIPKSAGVQMVNVFRRPEAVGPVVDEALKQLPDLQTIWLQLGIRNDAAAEKARQRGVTVIQDRCSKIEFARYI</sequence>
<evidence type="ECO:0000313" key="2">
    <source>
        <dbReference type="EMBL" id="TBN39454.1"/>
    </source>
</evidence>
<dbReference type="Pfam" id="PF13380">
    <property type="entry name" value="CoA_binding_2"/>
    <property type="match status" value="1"/>
</dbReference>
<dbReference type="InterPro" id="IPR003781">
    <property type="entry name" value="CoA-bd"/>
</dbReference>
<gene>
    <name evidence="2" type="ORF">EYE42_10535</name>
</gene>